<name>X1LMQ7_9ZZZZ</name>
<comment type="caution">
    <text evidence="1">The sequence shown here is derived from an EMBL/GenBank/DDBJ whole genome shotgun (WGS) entry which is preliminary data.</text>
</comment>
<feature type="non-terminal residue" evidence="1">
    <location>
        <position position="37"/>
    </location>
</feature>
<accession>X1LMQ7</accession>
<proteinExistence type="predicted"/>
<dbReference type="EMBL" id="BARV01015886">
    <property type="protein sequence ID" value="GAI20647.1"/>
    <property type="molecule type" value="Genomic_DNA"/>
</dbReference>
<gene>
    <name evidence="1" type="ORF">S06H3_27390</name>
</gene>
<reference evidence="1" key="1">
    <citation type="journal article" date="2014" name="Front. Microbiol.">
        <title>High frequency of phylogenetically diverse reductive dehalogenase-homologous genes in deep subseafloor sedimentary metagenomes.</title>
        <authorList>
            <person name="Kawai M."/>
            <person name="Futagami T."/>
            <person name="Toyoda A."/>
            <person name="Takaki Y."/>
            <person name="Nishi S."/>
            <person name="Hori S."/>
            <person name="Arai W."/>
            <person name="Tsubouchi T."/>
            <person name="Morono Y."/>
            <person name="Uchiyama I."/>
            <person name="Ito T."/>
            <person name="Fujiyama A."/>
            <person name="Inagaki F."/>
            <person name="Takami H."/>
        </authorList>
    </citation>
    <scope>NUCLEOTIDE SEQUENCE</scope>
    <source>
        <strain evidence="1">Expedition CK06-06</strain>
    </source>
</reference>
<sequence>MTSSISSALAQKEIDEEHFRAEEGEILVLEPEQKLKP</sequence>
<organism evidence="1">
    <name type="scientific">marine sediment metagenome</name>
    <dbReference type="NCBI Taxonomy" id="412755"/>
    <lineage>
        <taxon>unclassified sequences</taxon>
        <taxon>metagenomes</taxon>
        <taxon>ecological metagenomes</taxon>
    </lineage>
</organism>
<evidence type="ECO:0000313" key="1">
    <source>
        <dbReference type="EMBL" id="GAI20647.1"/>
    </source>
</evidence>
<dbReference type="AlphaFoldDB" id="X1LMQ7"/>
<protein>
    <submittedName>
        <fullName evidence="1">Uncharacterized protein</fullName>
    </submittedName>
</protein>